<reference evidence="1" key="1">
    <citation type="submission" date="2019-08" db="EMBL/GenBank/DDBJ databases">
        <authorList>
            <person name="Kucharzyk K."/>
            <person name="Murdoch R.W."/>
            <person name="Higgins S."/>
            <person name="Loffler F."/>
        </authorList>
    </citation>
    <scope>NUCLEOTIDE SEQUENCE</scope>
</reference>
<organism evidence="1">
    <name type="scientific">bioreactor metagenome</name>
    <dbReference type="NCBI Taxonomy" id="1076179"/>
    <lineage>
        <taxon>unclassified sequences</taxon>
        <taxon>metagenomes</taxon>
        <taxon>ecological metagenomes</taxon>
    </lineage>
</organism>
<dbReference type="SUPFAM" id="SSF53850">
    <property type="entry name" value="Periplasmic binding protein-like II"/>
    <property type="match status" value="1"/>
</dbReference>
<evidence type="ECO:0000313" key="1">
    <source>
        <dbReference type="EMBL" id="MPM78644.1"/>
    </source>
</evidence>
<name>A0A645CP38_9ZZZZ</name>
<dbReference type="EMBL" id="VSSQ01028783">
    <property type="protein sequence ID" value="MPM78644.1"/>
    <property type="molecule type" value="Genomic_DNA"/>
</dbReference>
<dbReference type="Gene3D" id="3.10.105.10">
    <property type="entry name" value="Dipeptide-binding Protein, Domain 3"/>
    <property type="match status" value="1"/>
</dbReference>
<proteinExistence type="predicted"/>
<sequence>MCTVTNVPYYLDAGEFYNSFYAPASQGTSNNVTWLNEDGFQERIDKALSIVDQTERYAAYADLESYILNDLCPAIYWVDLFESVAYHSDYVYWPAAEYYKEHGVPANTALGYHYIFREFEIHNDKMGN</sequence>
<dbReference type="AlphaFoldDB" id="A0A645CP38"/>
<gene>
    <name evidence="1" type="ORF">SDC9_125655</name>
</gene>
<comment type="caution">
    <text evidence="1">The sequence shown here is derived from an EMBL/GenBank/DDBJ whole genome shotgun (WGS) entry which is preliminary data.</text>
</comment>
<accession>A0A645CP38</accession>
<protein>
    <recommendedName>
        <fullName evidence="2">Solute-binding protein family 5 domain-containing protein</fullName>
    </recommendedName>
</protein>
<evidence type="ECO:0008006" key="2">
    <source>
        <dbReference type="Google" id="ProtNLM"/>
    </source>
</evidence>